<evidence type="ECO:0000313" key="2">
    <source>
        <dbReference type="Proteomes" id="UP000177152"/>
    </source>
</evidence>
<protein>
    <submittedName>
        <fullName evidence="1">Uncharacterized protein</fullName>
    </submittedName>
</protein>
<dbReference type="AlphaFoldDB" id="A0A1G2K8H0"/>
<accession>A0A1G2K8H0</accession>
<evidence type="ECO:0000313" key="1">
    <source>
        <dbReference type="EMBL" id="OGZ95717.1"/>
    </source>
</evidence>
<gene>
    <name evidence="1" type="ORF">A2633_01935</name>
</gene>
<dbReference type="EMBL" id="MHQC01000006">
    <property type="protein sequence ID" value="OGZ95717.1"/>
    <property type="molecule type" value="Genomic_DNA"/>
</dbReference>
<name>A0A1G2K8H0_9BACT</name>
<proteinExistence type="predicted"/>
<organism evidence="1 2">
    <name type="scientific">Candidatus Sungbacteria bacterium RIFCSPHIGHO2_01_FULL_47_32</name>
    <dbReference type="NCBI Taxonomy" id="1802264"/>
    <lineage>
        <taxon>Bacteria</taxon>
        <taxon>Candidatus Sungiibacteriota</taxon>
    </lineage>
</organism>
<sequence>MSTDATVPFIPVPELEVPRDSVTAQAVILTNMETPIPLIYVIKDLGDAGKDGKFSANAIPGGRAEVFFSITIDGESRNGFIERDLLVRGFKPVELNGITLTEKRGLSYVLRRYPLGSTLLLKGIRDEKIEESYLITTERDETADEAVLRETRMETGLLCEIVPSEEVYYPLEDRLEKNDEIGMFEKRRRIETSEYGEVLHEVTSDFVTDDKGGKPAKKSRHHVYVFHLRFIKKIEGIAEIDEVSMISEIRLSLFMRKIFCEPLASRDNPEGFFYKHGLRVMNTLWMIGFDHIPFMPKDSLEYSWELKPAYREFLPDDAFKALCGAVVSDSEDTEEAPASATASVLAVAGRDDSAAAWEKFLGIPSEVRASR</sequence>
<comment type="caution">
    <text evidence="1">The sequence shown here is derived from an EMBL/GenBank/DDBJ whole genome shotgun (WGS) entry which is preliminary data.</text>
</comment>
<dbReference type="Proteomes" id="UP000177152">
    <property type="component" value="Unassembled WGS sequence"/>
</dbReference>
<reference evidence="1 2" key="1">
    <citation type="journal article" date="2016" name="Nat. Commun.">
        <title>Thousands of microbial genomes shed light on interconnected biogeochemical processes in an aquifer system.</title>
        <authorList>
            <person name="Anantharaman K."/>
            <person name="Brown C.T."/>
            <person name="Hug L.A."/>
            <person name="Sharon I."/>
            <person name="Castelle C.J."/>
            <person name="Probst A.J."/>
            <person name="Thomas B.C."/>
            <person name="Singh A."/>
            <person name="Wilkins M.J."/>
            <person name="Karaoz U."/>
            <person name="Brodie E.L."/>
            <person name="Williams K.H."/>
            <person name="Hubbard S.S."/>
            <person name="Banfield J.F."/>
        </authorList>
    </citation>
    <scope>NUCLEOTIDE SEQUENCE [LARGE SCALE GENOMIC DNA]</scope>
</reference>